<dbReference type="PRINTS" id="PR00722">
    <property type="entry name" value="CHYMOTRYPSIN"/>
</dbReference>
<sequence>MKSIAILALPWLALSAPASIPFDEDISSIQIVGGVNAAVGDFPFIVALSLGGLFQCGGSLLDETTVLSAAHCVTGESLEGMFIRTGSLNRDEGLFSNISAYTIHPQYDRDTSQNDVAILKLATPIAESSTIKYAKLAPANNDPAPGSILTVGGWGVSNTATSHRPTLLQKVDVPVVSREECRTKYQSYLVSEQMFCAGYAEGGKDSCQSDSGGPIVDADKTVIGVVSWGFGCALPNYPGVYARVGALLDFINSV</sequence>
<proteinExistence type="predicted"/>
<feature type="domain" description="Peptidase S1" evidence="6">
    <location>
        <begin position="31"/>
        <end position="254"/>
    </location>
</feature>
<dbReference type="PANTHER" id="PTHR24252">
    <property type="entry name" value="ACROSIN-RELATED"/>
    <property type="match status" value="1"/>
</dbReference>
<dbReference type="SUPFAM" id="SSF50494">
    <property type="entry name" value="Trypsin-like serine proteases"/>
    <property type="match status" value="1"/>
</dbReference>
<dbReference type="AlphaFoldDB" id="A0A2V1E5P0"/>
<dbReference type="InterPro" id="IPR009003">
    <property type="entry name" value="Peptidase_S1_PA"/>
</dbReference>
<evidence type="ECO:0000313" key="8">
    <source>
        <dbReference type="Proteomes" id="UP000244855"/>
    </source>
</evidence>
<dbReference type="OrthoDB" id="6380398at2759"/>
<gene>
    <name evidence="7" type="ORF">DM02DRAFT_556136</name>
</gene>
<keyword evidence="4" id="KW-1015">Disulfide bond</keyword>
<dbReference type="InterPro" id="IPR018114">
    <property type="entry name" value="TRYPSIN_HIS"/>
</dbReference>
<dbReference type="Proteomes" id="UP000244855">
    <property type="component" value="Unassembled WGS sequence"/>
</dbReference>
<dbReference type="CDD" id="cd00190">
    <property type="entry name" value="Tryp_SPc"/>
    <property type="match status" value="1"/>
</dbReference>
<keyword evidence="8" id="KW-1185">Reference proteome</keyword>
<feature type="signal peptide" evidence="5">
    <location>
        <begin position="1"/>
        <end position="15"/>
    </location>
</feature>
<evidence type="ECO:0000256" key="3">
    <source>
        <dbReference type="ARBA" id="ARBA00022825"/>
    </source>
</evidence>
<reference evidence="7 8" key="1">
    <citation type="journal article" date="2018" name="Sci. Rep.">
        <title>Comparative genomics provides insights into the lifestyle and reveals functional heterogeneity of dark septate endophytic fungi.</title>
        <authorList>
            <person name="Knapp D.G."/>
            <person name="Nemeth J.B."/>
            <person name="Barry K."/>
            <person name="Hainaut M."/>
            <person name="Henrissat B."/>
            <person name="Johnson J."/>
            <person name="Kuo A."/>
            <person name="Lim J.H.P."/>
            <person name="Lipzen A."/>
            <person name="Nolan M."/>
            <person name="Ohm R.A."/>
            <person name="Tamas L."/>
            <person name="Grigoriev I.V."/>
            <person name="Spatafora J.W."/>
            <person name="Nagy L.G."/>
            <person name="Kovacs G.M."/>
        </authorList>
    </citation>
    <scope>NUCLEOTIDE SEQUENCE [LARGE SCALE GENOMIC DNA]</scope>
    <source>
        <strain evidence="7 8">DSE2036</strain>
    </source>
</reference>
<keyword evidence="5" id="KW-0732">Signal</keyword>
<keyword evidence="1" id="KW-0645">Protease</keyword>
<dbReference type="SMART" id="SM00020">
    <property type="entry name" value="Tryp_SPc"/>
    <property type="match status" value="1"/>
</dbReference>
<dbReference type="FunFam" id="2.40.10.10:FF:000077">
    <property type="entry name" value="Predicted protein"/>
    <property type="match status" value="1"/>
</dbReference>
<protein>
    <submittedName>
        <fullName evidence="7">Trypsin-domain-containing protein</fullName>
    </submittedName>
</protein>
<accession>A0A2V1E5P0</accession>
<dbReference type="Gene3D" id="2.40.10.10">
    <property type="entry name" value="Trypsin-like serine proteases"/>
    <property type="match status" value="2"/>
</dbReference>
<evidence type="ECO:0000256" key="4">
    <source>
        <dbReference type="ARBA" id="ARBA00023157"/>
    </source>
</evidence>
<dbReference type="InterPro" id="IPR001254">
    <property type="entry name" value="Trypsin_dom"/>
</dbReference>
<dbReference type="PROSITE" id="PS00134">
    <property type="entry name" value="TRYPSIN_HIS"/>
    <property type="match status" value="1"/>
</dbReference>
<evidence type="ECO:0000256" key="5">
    <source>
        <dbReference type="SAM" id="SignalP"/>
    </source>
</evidence>
<evidence type="ECO:0000313" key="7">
    <source>
        <dbReference type="EMBL" id="PVI04580.1"/>
    </source>
</evidence>
<dbReference type="PROSITE" id="PS50240">
    <property type="entry name" value="TRYPSIN_DOM"/>
    <property type="match status" value="1"/>
</dbReference>
<organism evidence="7 8">
    <name type="scientific">Periconia macrospinosa</name>
    <dbReference type="NCBI Taxonomy" id="97972"/>
    <lineage>
        <taxon>Eukaryota</taxon>
        <taxon>Fungi</taxon>
        <taxon>Dikarya</taxon>
        <taxon>Ascomycota</taxon>
        <taxon>Pezizomycotina</taxon>
        <taxon>Dothideomycetes</taxon>
        <taxon>Pleosporomycetidae</taxon>
        <taxon>Pleosporales</taxon>
        <taxon>Massarineae</taxon>
        <taxon>Periconiaceae</taxon>
        <taxon>Periconia</taxon>
    </lineage>
</organism>
<evidence type="ECO:0000256" key="2">
    <source>
        <dbReference type="ARBA" id="ARBA00022801"/>
    </source>
</evidence>
<dbReference type="GO" id="GO:0006508">
    <property type="term" value="P:proteolysis"/>
    <property type="evidence" value="ECO:0007669"/>
    <property type="project" value="UniProtKB-KW"/>
</dbReference>
<keyword evidence="3" id="KW-0720">Serine protease</keyword>
<keyword evidence="2" id="KW-0378">Hydrolase</keyword>
<dbReference type="EMBL" id="KZ805320">
    <property type="protein sequence ID" value="PVI04580.1"/>
    <property type="molecule type" value="Genomic_DNA"/>
</dbReference>
<evidence type="ECO:0000256" key="1">
    <source>
        <dbReference type="ARBA" id="ARBA00022670"/>
    </source>
</evidence>
<dbReference type="Pfam" id="PF00089">
    <property type="entry name" value="Trypsin"/>
    <property type="match status" value="1"/>
</dbReference>
<dbReference type="PANTHER" id="PTHR24252:SF7">
    <property type="entry name" value="HYALIN"/>
    <property type="match status" value="1"/>
</dbReference>
<dbReference type="STRING" id="97972.A0A2V1E5P0"/>
<evidence type="ECO:0000259" key="6">
    <source>
        <dbReference type="PROSITE" id="PS50240"/>
    </source>
</evidence>
<dbReference type="InterPro" id="IPR001314">
    <property type="entry name" value="Peptidase_S1A"/>
</dbReference>
<dbReference type="InterPro" id="IPR043504">
    <property type="entry name" value="Peptidase_S1_PA_chymotrypsin"/>
</dbReference>
<dbReference type="GO" id="GO:0004252">
    <property type="term" value="F:serine-type endopeptidase activity"/>
    <property type="evidence" value="ECO:0007669"/>
    <property type="project" value="InterPro"/>
</dbReference>
<name>A0A2V1E5P0_9PLEO</name>
<feature type="chain" id="PRO_5015912793" evidence="5">
    <location>
        <begin position="16"/>
        <end position="254"/>
    </location>
</feature>